<keyword evidence="2" id="KW-1133">Transmembrane helix</keyword>
<evidence type="ECO:0000256" key="2">
    <source>
        <dbReference type="SAM" id="Phobius"/>
    </source>
</evidence>
<feature type="transmembrane region" description="Helical" evidence="2">
    <location>
        <begin position="229"/>
        <end position="250"/>
    </location>
</feature>
<accession>A0ABN7T4L8</accession>
<dbReference type="Proteomes" id="UP001158576">
    <property type="component" value="Chromosome 2"/>
</dbReference>
<protein>
    <submittedName>
        <fullName evidence="3">Oidioi.mRNA.OKI2018_I69.chr2.g4658.t2.cds</fullName>
    </submittedName>
</protein>
<evidence type="ECO:0000256" key="1">
    <source>
        <dbReference type="SAM" id="MobiDB-lite"/>
    </source>
</evidence>
<sequence length="542" mass="62763">MTQTQDYSDLLRQFSEPVYLPHDGVAFDWDFEDVLNKSLDPIGSRLDSLNRKTQVSFIPIARPRKNPPSAREKKSRPESRLSSSSLIRRTLSRTHTFARSFNRIVGFEKDEEQLDEIIENPYEFKKAGSYAHKKRHHDPYSRRKRFIYKFQAFGIFISIAMIIWSNVVLQSESIKSLGEKELESIQFVIGSYRFKFDDGLRAIRSVGIANLVLNSIGVVATFTGIYSGMIVYSIYTAFMTLIAIVNYSVFISDSARIMRTAGENFQKLWMIYSLGRSAWTKKFEEANKCCGFYNGLDYCGDYITEMILDPEIKSDLKKIHDKLDELEHQPQLKSPLPMEGQSAYSYYSEESNFEEEGINETNNLEISSKTDDSSSSSYSYDDYLLDTRSARLSPYSPNSPCELITSLDINFGLMYRPCTKRGEQILSVYDVCPKDVCFTEGCQPTLEYYAKWNVIIPLLIFLAVYSLGFIFGLIFIFQLTHNFRKTVGLERRRTLQRKSSRERKNIYKAPAWVSMEDDKFPQLIWGYLSRCFYSDYIKIKEG</sequence>
<gene>
    <name evidence="3" type="ORF">OKIOD_LOCUS13423</name>
</gene>
<evidence type="ECO:0000313" key="3">
    <source>
        <dbReference type="EMBL" id="CAG5110239.1"/>
    </source>
</evidence>
<feature type="transmembrane region" description="Helical" evidence="2">
    <location>
        <begin position="146"/>
        <end position="167"/>
    </location>
</feature>
<keyword evidence="2" id="KW-0812">Transmembrane</keyword>
<feature type="region of interest" description="Disordered" evidence="1">
    <location>
        <begin position="359"/>
        <end position="378"/>
    </location>
</feature>
<reference evidence="3 4" key="1">
    <citation type="submission" date="2021-04" db="EMBL/GenBank/DDBJ databases">
        <authorList>
            <person name="Bliznina A."/>
        </authorList>
    </citation>
    <scope>NUCLEOTIDE SEQUENCE [LARGE SCALE GENOMIC DNA]</scope>
</reference>
<feature type="transmembrane region" description="Helical" evidence="2">
    <location>
        <begin position="202"/>
        <end position="222"/>
    </location>
</feature>
<feature type="transmembrane region" description="Helical" evidence="2">
    <location>
        <begin position="454"/>
        <end position="477"/>
    </location>
</feature>
<keyword evidence="2" id="KW-0472">Membrane</keyword>
<feature type="region of interest" description="Disordered" evidence="1">
    <location>
        <begin position="59"/>
        <end position="85"/>
    </location>
</feature>
<name>A0ABN7T4L8_OIKDI</name>
<proteinExistence type="predicted"/>
<evidence type="ECO:0000313" key="4">
    <source>
        <dbReference type="Proteomes" id="UP001158576"/>
    </source>
</evidence>
<organism evidence="3 4">
    <name type="scientific">Oikopleura dioica</name>
    <name type="common">Tunicate</name>
    <dbReference type="NCBI Taxonomy" id="34765"/>
    <lineage>
        <taxon>Eukaryota</taxon>
        <taxon>Metazoa</taxon>
        <taxon>Chordata</taxon>
        <taxon>Tunicata</taxon>
        <taxon>Appendicularia</taxon>
        <taxon>Copelata</taxon>
        <taxon>Oikopleuridae</taxon>
        <taxon>Oikopleura</taxon>
    </lineage>
</organism>
<dbReference type="EMBL" id="OU015567">
    <property type="protein sequence ID" value="CAG5110239.1"/>
    <property type="molecule type" value="Genomic_DNA"/>
</dbReference>
<keyword evidence="4" id="KW-1185">Reference proteome</keyword>
<feature type="compositionally biased region" description="Basic and acidic residues" evidence="1">
    <location>
        <begin position="70"/>
        <end position="79"/>
    </location>
</feature>